<accession>A0A370IB55</accession>
<keyword evidence="6" id="KW-1185">Reference proteome</keyword>
<feature type="region of interest" description="Disordered" evidence="1">
    <location>
        <begin position="1"/>
        <end position="29"/>
    </location>
</feature>
<dbReference type="AlphaFoldDB" id="A0A370IB55"/>
<dbReference type="PANTHER" id="PTHR23028">
    <property type="entry name" value="ACETYLTRANSFERASE"/>
    <property type="match status" value="1"/>
</dbReference>
<feature type="compositionally biased region" description="Basic and acidic residues" evidence="1">
    <location>
        <begin position="1"/>
        <end position="18"/>
    </location>
</feature>
<feature type="transmembrane region" description="Helical" evidence="2">
    <location>
        <begin position="272"/>
        <end position="290"/>
    </location>
</feature>
<dbReference type="Proteomes" id="UP000254869">
    <property type="component" value="Unassembled WGS sequence"/>
</dbReference>
<evidence type="ECO:0000313" key="6">
    <source>
        <dbReference type="Proteomes" id="UP000254869"/>
    </source>
</evidence>
<comment type="caution">
    <text evidence="5">The sequence shown here is derived from an EMBL/GenBank/DDBJ whole genome shotgun (WGS) entry which is preliminary data.</text>
</comment>
<dbReference type="GO" id="GO:0016747">
    <property type="term" value="F:acyltransferase activity, transferring groups other than amino-acyl groups"/>
    <property type="evidence" value="ECO:0007669"/>
    <property type="project" value="InterPro"/>
</dbReference>
<feature type="transmembrane region" description="Helical" evidence="2">
    <location>
        <begin position="213"/>
        <end position="234"/>
    </location>
</feature>
<feature type="domain" description="SGNH" evidence="4">
    <location>
        <begin position="497"/>
        <end position="711"/>
    </location>
</feature>
<feature type="transmembrane region" description="Helical" evidence="2">
    <location>
        <begin position="114"/>
        <end position="132"/>
    </location>
</feature>
<reference evidence="5 6" key="1">
    <citation type="submission" date="2018-07" db="EMBL/GenBank/DDBJ databases">
        <title>Genomic Encyclopedia of Type Strains, Phase IV (KMG-IV): sequencing the most valuable type-strain genomes for metagenomic binning, comparative biology and taxonomic classification.</title>
        <authorList>
            <person name="Goeker M."/>
        </authorList>
    </citation>
    <scope>NUCLEOTIDE SEQUENCE [LARGE SCALE GENOMIC DNA]</scope>
    <source>
        <strain evidence="5 6">DSM 44290</strain>
    </source>
</reference>
<feature type="transmembrane region" description="Helical" evidence="2">
    <location>
        <begin position="246"/>
        <end position="265"/>
    </location>
</feature>
<organism evidence="5 6">
    <name type="scientific">Nocardia pseudobrasiliensis</name>
    <dbReference type="NCBI Taxonomy" id="45979"/>
    <lineage>
        <taxon>Bacteria</taxon>
        <taxon>Bacillati</taxon>
        <taxon>Actinomycetota</taxon>
        <taxon>Actinomycetes</taxon>
        <taxon>Mycobacteriales</taxon>
        <taxon>Nocardiaceae</taxon>
        <taxon>Nocardia</taxon>
    </lineage>
</organism>
<dbReference type="InterPro" id="IPR050879">
    <property type="entry name" value="Acyltransferase_3"/>
</dbReference>
<dbReference type="STRING" id="1210086.GCA_001613105_00933"/>
<protein>
    <submittedName>
        <fullName evidence="5">Peptidoglycan/LPS O-acetylase OafA/YrhL</fullName>
    </submittedName>
</protein>
<feature type="domain" description="Acyltransferase 3" evidence="3">
    <location>
        <begin position="51"/>
        <end position="384"/>
    </location>
</feature>
<feature type="transmembrane region" description="Helical" evidence="2">
    <location>
        <begin position="364"/>
        <end position="388"/>
    </location>
</feature>
<dbReference type="PANTHER" id="PTHR23028:SF53">
    <property type="entry name" value="ACYL_TRANSF_3 DOMAIN-CONTAINING PROTEIN"/>
    <property type="match status" value="1"/>
</dbReference>
<evidence type="ECO:0000259" key="3">
    <source>
        <dbReference type="Pfam" id="PF01757"/>
    </source>
</evidence>
<feature type="transmembrane region" description="Helical" evidence="2">
    <location>
        <begin position="76"/>
        <end position="93"/>
    </location>
</feature>
<dbReference type="InterPro" id="IPR043968">
    <property type="entry name" value="SGNH"/>
</dbReference>
<dbReference type="EMBL" id="QQBC01000002">
    <property type="protein sequence ID" value="RDI67956.1"/>
    <property type="molecule type" value="Genomic_DNA"/>
</dbReference>
<evidence type="ECO:0000259" key="4">
    <source>
        <dbReference type="Pfam" id="PF19040"/>
    </source>
</evidence>
<proteinExistence type="predicted"/>
<dbReference type="RefSeq" id="WP_082875525.1">
    <property type="nucleotide sequence ID" value="NZ_QQBC01000002.1"/>
</dbReference>
<feature type="transmembrane region" description="Helical" evidence="2">
    <location>
        <begin position="408"/>
        <end position="430"/>
    </location>
</feature>
<feature type="transmembrane region" description="Helical" evidence="2">
    <location>
        <begin position="302"/>
        <end position="320"/>
    </location>
</feature>
<feature type="transmembrane region" description="Helical" evidence="2">
    <location>
        <begin position="341"/>
        <end position="358"/>
    </location>
</feature>
<dbReference type="GO" id="GO:0016020">
    <property type="term" value="C:membrane"/>
    <property type="evidence" value="ECO:0007669"/>
    <property type="project" value="TreeGrafter"/>
</dbReference>
<keyword evidence="2" id="KW-1133">Transmembrane helix</keyword>
<dbReference type="Pfam" id="PF01757">
    <property type="entry name" value="Acyl_transf_3"/>
    <property type="match status" value="1"/>
</dbReference>
<keyword evidence="2" id="KW-0812">Transmembrane</keyword>
<evidence type="ECO:0000256" key="1">
    <source>
        <dbReference type="SAM" id="MobiDB-lite"/>
    </source>
</evidence>
<sequence length="723" mass="78545">MANHRSPDDEPEDREHGHRPVTRGIAGPAAPAVRAADETVAPGRRDAYREDLDGLRGLAIALVVVFHVWMGRVSGGVDVFLVLSGFFFTGLVLRRADTGAVGVGATLRRTARRLLPALVVVLAAVVAAALILRPYTQWAELAGQTLASLFYYQNWHLAMTWSDYLAADPSVSPLQHLWSMSVQGQFYLCALLAVTAVAWVCRRIGRPDRVRVAVGVIVAVAAVASFLYAAHGTADHQGWNYYDTFARGWELLAGAALAAAVAVVAPPRPVRIALAWVGLAGVVLCGWLIVDGVNHFPGPWALLPVCAASAMIVSGNRLAADRRPWPNRLLSSRSVRWLGDIAYPLYLWHWPILIFYLAERGRPHAGLAGGLAIVAVSVLLAWATHRWIEEPLRGRVRPRVDPGMPRRYTRAAGFAVSGVAVAVVLTTGAWQLVVVHLNSAQAAGVLDPTLYPGAEALVAGAPTPHVRMRPTVLEAPAELPPPTVDGCIADWDTRDVVTCTYGDQHAARTLAVVGNSHAEHWVPALQALAARHSFKIRVYLKMGCPLTLSDDVSYKGQANPDCRDWSREVIDLLGADRPDWVFTTGTRPRDDIGDETPAEYLDVWSALAEHGLNTIVIRDTPWLRRDGVRYKATDCLAAGGNRISCGMARGDALDPVNPELDPAARYPNVFPIDLSDAVCEPTVCPVVEGNILIYHDEHHFTASYSHSLAGALGRQLQPLLHWW</sequence>
<name>A0A370IB55_9NOCA</name>
<dbReference type="InterPro" id="IPR002656">
    <property type="entry name" value="Acyl_transf_3_dom"/>
</dbReference>
<dbReference type="GO" id="GO:0009103">
    <property type="term" value="P:lipopolysaccharide biosynthetic process"/>
    <property type="evidence" value="ECO:0007669"/>
    <property type="project" value="TreeGrafter"/>
</dbReference>
<feature type="transmembrane region" description="Helical" evidence="2">
    <location>
        <begin position="54"/>
        <end position="70"/>
    </location>
</feature>
<feature type="transmembrane region" description="Helical" evidence="2">
    <location>
        <begin position="184"/>
        <end position="201"/>
    </location>
</feature>
<dbReference type="Pfam" id="PF19040">
    <property type="entry name" value="SGNH"/>
    <property type="match status" value="1"/>
</dbReference>
<evidence type="ECO:0000256" key="2">
    <source>
        <dbReference type="SAM" id="Phobius"/>
    </source>
</evidence>
<gene>
    <name evidence="5" type="ORF">DFR76_102357</name>
</gene>
<keyword evidence="2" id="KW-0472">Membrane</keyword>
<evidence type="ECO:0000313" key="5">
    <source>
        <dbReference type="EMBL" id="RDI67956.1"/>
    </source>
</evidence>